<dbReference type="Pfam" id="PF04443">
    <property type="entry name" value="LuxE"/>
    <property type="match status" value="1"/>
</dbReference>
<dbReference type="RefSeq" id="WP_096446717.1">
    <property type="nucleotide sequence ID" value="NZ_JBHSOG010000030.1"/>
</dbReference>
<sequence length="353" mass="38148">MNSLPHIEQLSLLADPYAASTADDEVLFGAAMAEADNWHRARNPAYAALWQGEQRPRMPVGLFKRVALHTPVEGDGVWLSSSGTGQQGAASLYFDTSSMARIERGMRQIFYHQGMISAQPARFLLLSPDPRRSPQPGYATSFLRFTACAPSSELIFAVDDAGRFLPDLAWETLTRWVAAPIPIFIFGLTVHFEHLALSAPSTPRTSNTQVRGLTGGGWKGMTRQLDRPEILARLAGVLGGGAAVDIRDIFGMTEHPLHYISCAHGRFHIPRYSRLEVVAADGASAPAGETGLIRLQNPFFASLPSHDLLSEDMGRMESGCACGSLRPWLEFLGRAGDSAATCAWQAGGGGRAT</sequence>
<name>A0ABW1AQQ3_9RHOO</name>
<reference evidence="3" key="1">
    <citation type="journal article" date="2019" name="Int. J. Syst. Evol. Microbiol.">
        <title>The Global Catalogue of Microorganisms (GCM) 10K type strain sequencing project: providing services to taxonomists for standard genome sequencing and annotation.</title>
        <authorList>
            <consortium name="The Broad Institute Genomics Platform"/>
            <consortium name="The Broad Institute Genome Sequencing Center for Infectious Disease"/>
            <person name="Wu L."/>
            <person name="Ma J."/>
        </authorList>
    </citation>
    <scope>NUCLEOTIDE SEQUENCE [LARGE SCALE GENOMIC DNA]</scope>
    <source>
        <strain evidence="3">SHR3</strain>
    </source>
</reference>
<accession>A0ABW1AQQ3</accession>
<organism evidence="2 3">
    <name type="scientific">Thauera sinica</name>
    <dbReference type="NCBI Taxonomy" id="2665146"/>
    <lineage>
        <taxon>Bacteria</taxon>
        <taxon>Pseudomonadati</taxon>
        <taxon>Pseudomonadota</taxon>
        <taxon>Betaproteobacteria</taxon>
        <taxon>Rhodocyclales</taxon>
        <taxon>Zoogloeaceae</taxon>
        <taxon>Thauera</taxon>
    </lineage>
</organism>
<proteinExistence type="predicted"/>
<protein>
    <recommendedName>
        <fullName evidence="1">Acyl-protein synthetase LuxE domain-containing protein</fullName>
    </recommendedName>
</protein>
<keyword evidence="3" id="KW-1185">Reference proteome</keyword>
<comment type="caution">
    <text evidence="2">The sequence shown here is derived from an EMBL/GenBank/DDBJ whole genome shotgun (WGS) entry which is preliminary data.</text>
</comment>
<evidence type="ECO:0000259" key="1">
    <source>
        <dbReference type="Pfam" id="PF04443"/>
    </source>
</evidence>
<evidence type="ECO:0000313" key="2">
    <source>
        <dbReference type="EMBL" id="MFC5769506.1"/>
    </source>
</evidence>
<feature type="domain" description="Acyl-protein synthetase LuxE" evidence="1">
    <location>
        <begin position="175"/>
        <end position="339"/>
    </location>
</feature>
<dbReference type="Proteomes" id="UP001595974">
    <property type="component" value="Unassembled WGS sequence"/>
</dbReference>
<dbReference type="EMBL" id="JBHSOG010000030">
    <property type="protein sequence ID" value="MFC5769506.1"/>
    <property type="molecule type" value="Genomic_DNA"/>
</dbReference>
<gene>
    <name evidence="2" type="ORF">ACFPTN_08970</name>
</gene>
<dbReference type="InterPro" id="IPR007534">
    <property type="entry name" value="LuxE"/>
</dbReference>
<evidence type="ECO:0000313" key="3">
    <source>
        <dbReference type="Proteomes" id="UP001595974"/>
    </source>
</evidence>